<evidence type="ECO:0000313" key="3">
    <source>
        <dbReference type="EMBL" id="CDS84717.1"/>
    </source>
</evidence>
<accession>A0A069AY21</accession>
<proteinExistence type="predicted"/>
<evidence type="ECO:0000256" key="1">
    <source>
        <dbReference type="SAM" id="Phobius"/>
    </source>
</evidence>
<dbReference type="EMBL" id="LK932368">
    <property type="protein sequence ID" value="CDS84717.1"/>
    <property type="molecule type" value="Genomic_DNA"/>
</dbReference>
<gene>
    <name evidence="4" type="ORF">BN1095_480057</name>
    <name evidence="2" type="ORF">BN1096_310061</name>
    <name evidence="3" type="ORF">BN1097_320060</name>
</gene>
<reference evidence="4" key="1">
    <citation type="submission" date="2014-07" db="EMBL/GenBank/DDBJ databases">
        <authorList>
            <person name="Monot Marc"/>
        </authorList>
    </citation>
    <scope>NUCLEOTIDE SEQUENCE</scope>
    <source>
        <strain evidence="4">7032989</strain>
        <strain evidence="3">7032994</strain>
    </source>
</reference>
<keyword evidence="1" id="KW-0812">Transmembrane</keyword>
<dbReference type="RefSeq" id="WP_021364339.1">
    <property type="nucleotide sequence ID" value="NZ_BBYB01000201.1"/>
</dbReference>
<keyword evidence="1" id="KW-0472">Membrane</keyword>
<organism evidence="4">
    <name type="scientific">Clostridioides difficile</name>
    <name type="common">Peptoclostridium difficile</name>
    <dbReference type="NCBI Taxonomy" id="1496"/>
    <lineage>
        <taxon>Bacteria</taxon>
        <taxon>Bacillati</taxon>
        <taxon>Bacillota</taxon>
        <taxon>Clostridia</taxon>
        <taxon>Peptostreptococcales</taxon>
        <taxon>Peptostreptococcaceae</taxon>
        <taxon>Clostridioides</taxon>
    </lineage>
</organism>
<name>A0A069AY21_CLODI</name>
<feature type="transmembrane region" description="Helical" evidence="1">
    <location>
        <begin position="141"/>
        <end position="162"/>
    </location>
</feature>
<evidence type="ECO:0000313" key="2">
    <source>
        <dbReference type="EMBL" id="CDS84283.1"/>
    </source>
</evidence>
<feature type="transmembrane region" description="Helical" evidence="1">
    <location>
        <begin position="15"/>
        <end position="34"/>
    </location>
</feature>
<evidence type="ECO:0000313" key="4">
    <source>
        <dbReference type="EMBL" id="CDT44744.1"/>
    </source>
</evidence>
<protein>
    <submittedName>
        <fullName evidence="4">ABC-type transport system, multidrug-family permease</fullName>
    </submittedName>
</protein>
<feature type="transmembrane region" description="Helical" evidence="1">
    <location>
        <begin position="102"/>
        <end position="135"/>
    </location>
</feature>
<feature type="transmembrane region" description="Helical" evidence="1">
    <location>
        <begin position="54"/>
        <end position="75"/>
    </location>
</feature>
<feature type="transmembrane region" description="Helical" evidence="1">
    <location>
        <begin position="169"/>
        <end position="188"/>
    </location>
</feature>
<dbReference type="AlphaFoldDB" id="A0A069AY21"/>
<dbReference type="EMBL" id="LK933160">
    <property type="protein sequence ID" value="CDT44744.1"/>
    <property type="molecule type" value="Genomic_DNA"/>
</dbReference>
<dbReference type="Pfam" id="PF12730">
    <property type="entry name" value="ABC2_membrane_4"/>
    <property type="match status" value="1"/>
</dbReference>
<keyword evidence="1" id="KW-1133">Transmembrane helix</keyword>
<sequence>MLDIITTEFQKIKRYNILWIGVVAVLFSALLAVFQVVSSHGSDPLTYESFANGVIWNNFSLSFPFGITLIGGYLINREYTDQTLKNILTVPISLRKLLVGKLIAVGGITVLLSLFSFLCTFILGLLFCNINISVILVVKSLVQILSVNLYCYVAVLPIIAYFGRKQNAFLTGVGIAFVYGFCGVFVAGRNLTDFYPITAGLGLVGYNNGAGTVYQPLIGAMTLIVILILTTILLVFTPNYDKVMTISKKKGIKHKKYSHK</sequence>
<feature type="transmembrane region" description="Helical" evidence="1">
    <location>
        <begin position="217"/>
        <end position="240"/>
    </location>
</feature>
<dbReference type="EMBL" id="LK932482">
    <property type="protein sequence ID" value="CDS84283.1"/>
    <property type="molecule type" value="Genomic_DNA"/>
</dbReference>